<reference evidence="1 2" key="1">
    <citation type="submission" date="2018-11" db="EMBL/GenBank/DDBJ databases">
        <title>Genome sequencing of Lachnoanaerobaculum sp. KCOM 2030 (= ChDC B114).</title>
        <authorList>
            <person name="Kook J.-K."/>
            <person name="Park S.-N."/>
            <person name="Lim Y.K."/>
        </authorList>
    </citation>
    <scope>NUCLEOTIDE SEQUENCE [LARGE SCALE GENOMIC DNA]</scope>
    <source>
        <strain evidence="1 2">KCOM 2030</strain>
    </source>
</reference>
<dbReference type="AlphaFoldDB" id="A0A3P3QYL8"/>
<proteinExistence type="predicted"/>
<protein>
    <submittedName>
        <fullName evidence="1">Uncharacterized protein</fullName>
    </submittedName>
</protein>
<evidence type="ECO:0000313" key="1">
    <source>
        <dbReference type="EMBL" id="RRJ26195.1"/>
    </source>
</evidence>
<accession>A0A3P3QYL8</accession>
<name>A0A3P3QYL8_9FIRM</name>
<dbReference type="RefSeq" id="WP_128673981.1">
    <property type="nucleotide sequence ID" value="NZ_RRCO01000002.1"/>
</dbReference>
<keyword evidence="2" id="KW-1185">Reference proteome</keyword>
<evidence type="ECO:0000313" key="2">
    <source>
        <dbReference type="Proteomes" id="UP000272490"/>
    </source>
</evidence>
<dbReference type="Proteomes" id="UP000272490">
    <property type="component" value="Unassembled WGS sequence"/>
</dbReference>
<comment type="caution">
    <text evidence="1">The sequence shown here is derived from an EMBL/GenBank/DDBJ whole genome shotgun (WGS) entry which is preliminary data.</text>
</comment>
<dbReference type="OrthoDB" id="2057412at2"/>
<organism evidence="1 2">
    <name type="scientific">Lachnoanaerobaculum gingivalis</name>
    <dbReference type="NCBI Taxonomy" id="2490855"/>
    <lineage>
        <taxon>Bacteria</taxon>
        <taxon>Bacillati</taxon>
        <taxon>Bacillota</taxon>
        <taxon>Clostridia</taxon>
        <taxon>Lachnospirales</taxon>
        <taxon>Lachnospiraceae</taxon>
        <taxon>Lachnoanaerobaculum</taxon>
    </lineage>
</organism>
<gene>
    <name evidence="1" type="ORF">EHV10_06660</name>
</gene>
<sequence length="157" mass="18830">MIYEGRILNKGCIEKRFIAFKFVDILRELGYIKYIVLEKETTDLIYIKKGNDKFFLNKNDTSSLLNVYAYKECKEFPTKKAESAGLETFFRFTDILGRELVILEILHKYMEKYSDSIFYIDNGLYFTKQDVDRIYNLKEPDAEWIYKNPDKYKKKSK</sequence>
<dbReference type="EMBL" id="RRCO01000002">
    <property type="protein sequence ID" value="RRJ26195.1"/>
    <property type="molecule type" value="Genomic_DNA"/>
</dbReference>